<dbReference type="Proteomes" id="UP000694867">
    <property type="component" value="Unplaced"/>
</dbReference>
<dbReference type="AlphaFoldDB" id="A0AAJ6QYY6"/>
<dbReference type="RefSeq" id="XP_003748422.1">
    <property type="nucleotide sequence ID" value="XM_003748374.1"/>
</dbReference>
<sequence length="721" mass="81810">MSWSPLELSETTKELLSKSAIEKHLVVRLVKLPLMPSDAECMDPELETGGPDDEPPSKKQKIVPYKLKESDKKMVYDSGTVIYTEEFKRSVWDYLCIHSLADGEKRYPEISHSVLYKWRRKALEERGEFVPQRHVESRKSLLADLKKERVEVDERERRYSEPPKVPKLKISLKMTQQQKEEPKTKVIHALTDDLSVEKKVKVVTFALQNSTQKAAEHYNLKPGEVHSYMSQNVIRRLALDRIRNRVTRGSKGETKSREEILEIINLARKTNVERAARQYSVMEGQVLKWLRMGAPSRPAIQCENGSTDGNTRNDFGIDFQMKVLDLARKQSLSRACKVFQVQPSIVQEWMKKFFPEEEVHKVVSYDEDDQSRVIPREVKAAPVDADELEQLLYKHLQEPSSRIRALDTGEMGMDTIVSILKVALTAGSKVASIQFNIPRTTIATWITRNSLEDLVKGCVRSSVTARRSDPTPAQKQTPTLPMTNGNTSPITERSARAFQRNLSLEKSRTPSPTPVMTNGDALEMDELLMDANNNDSTVTSKEEPSNAKVEEQINGTVSCKKQFNGDSDDNSAYVKLSVDQIETAKEIGISMRCLSRWLECRKHFVKLRKNRLAGAKGDSLKEILMFRLEAVDYAQKEGRVFAASVFRVTLGELNEWTNRRDSYMRALLGGSSESLALVALDKVSDLLYENEGIARAQAIAERLGLDLKLANQFIQQLYASI</sequence>
<evidence type="ECO:0000313" key="3">
    <source>
        <dbReference type="RefSeq" id="XP_003748422.1"/>
    </source>
</evidence>
<organism evidence="2 3">
    <name type="scientific">Galendromus occidentalis</name>
    <name type="common">western predatory mite</name>
    <dbReference type="NCBI Taxonomy" id="34638"/>
    <lineage>
        <taxon>Eukaryota</taxon>
        <taxon>Metazoa</taxon>
        <taxon>Ecdysozoa</taxon>
        <taxon>Arthropoda</taxon>
        <taxon>Chelicerata</taxon>
        <taxon>Arachnida</taxon>
        <taxon>Acari</taxon>
        <taxon>Parasitiformes</taxon>
        <taxon>Mesostigmata</taxon>
        <taxon>Gamasina</taxon>
        <taxon>Phytoseioidea</taxon>
        <taxon>Phytoseiidae</taxon>
        <taxon>Typhlodrominae</taxon>
        <taxon>Galendromus</taxon>
    </lineage>
</organism>
<gene>
    <name evidence="3" type="primary">LOC100903860</name>
</gene>
<protein>
    <submittedName>
        <fullName evidence="3">Uncharacterized protein LOC100903860</fullName>
    </submittedName>
</protein>
<feature type="region of interest" description="Disordered" evidence="1">
    <location>
        <begin position="463"/>
        <end position="489"/>
    </location>
</feature>
<feature type="compositionally biased region" description="Acidic residues" evidence="1">
    <location>
        <begin position="40"/>
        <end position="54"/>
    </location>
</feature>
<feature type="region of interest" description="Disordered" evidence="1">
    <location>
        <begin position="40"/>
        <end position="60"/>
    </location>
</feature>
<name>A0AAJ6QYY6_9ACAR</name>
<proteinExistence type="predicted"/>
<dbReference type="KEGG" id="goe:100903860"/>
<reference evidence="3" key="1">
    <citation type="submission" date="2025-08" db="UniProtKB">
        <authorList>
            <consortium name="RefSeq"/>
        </authorList>
    </citation>
    <scope>IDENTIFICATION</scope>
</reference>
<evidence type="ECO:0000256" key="1">
    <source>
        <dbReference type="SAM" id="MobiDB-lite"/>
    </source>
</evidence>
<accession>A0AAJ6QYY6</accession>
<dbReference type="GeneID" id="100903860"/>
<keyword evidence="2" id="KW-1185">Reference proteome</keyword>
<evidence type="ECO:0000313" key="2">
    <source>
        <dbReference type="Proteomes" id="UP000694867"/>
    </source>
</evidence>